<evidence type="ECO:0000313" key="2">
    <source>
        <dbReference type="EMBL" id="GFQ74290.1"/>
    </source>
</evidence>
<accession>A0A8X6F931</accession>
<evidence type="ECO:0000313" key="3">
    <source>
        <dbReference type="Proteomes" id="UP000887116"/>
    </source>
</evidence>
<protein>
    <submittedName>
        <fullName evidence="2">Uncharacterized protein</fullName>
    </submittedName>
</protein>
<comment type="caution">
    <text evidence="2">The sequence shown here is derived from an EMBL/GenBank/DDBJ whole genome shotgun (WGS) entry which is preliminary data.</text>
</comment>
<evidence type="ECO:0000256" key="1">
    <source>
        <dbReference type="SAM" id="MobiDB-lite"/>
    </source>
</evidence>
<gene>
    <name evidence="2" type="ORF">TNCT_370211</name>
</gene>
<keyword evidence="3" id="KW-1185">Reference proteome</keyword>
<reference evidence="2" key="1">
    <citation type="submission" date="2020-07" db="EMBL/GenBank/DDBJ databases">
        <title>Multicomponent nature underlies the extraordinary mechanical properties of spider dragline silk.</title>
        <authorList>
            <person name="Kono N."/>
            <person name="Nakamura H."/>
            <person name="Mori M."/>
            <person name="Yoshida Y."/>
            <person name="Ohtoshi R."/>
            <person name="Malay A.D."/>
            <person name="Moran D.A.P."/>
            <person name="Tomita M."/>
            <person name="Numata K."/>
            <person name="Arakawa K."/>
        </authorList>
    </citation>
    <scope>NUCLEOTIDE SEQUENCE</scope>
</reference>
<dbReference type="EMBL" id="BMAO01011510">
    <property type="protein sequence ID" value="GFQ74290.1"/>
    <property type="molecule type" value="Genomic_DNA"/>
</dbReference>
<dbReference type="AlphaFoldDB" id="A0A8X6F931"/>
<proteinExistence type="predicted"/>
<name>A0A8X6F931_TRICU</name>
<dbReference type="Proteomes" id="UP000887116">
    <property type="component" value="Unassembled WGS sequence"/>
</dbReference>
<feature type="region of interest" description="Disordered" evidence="1">
    <location>
        <begin position="58"/>
        <end position="79"/>
    </location>
</feature>
<sequence length="79" mass="8642">MKKNSNFLPSHSCPLTVTIFRPSVRKRVEAAAATAGDAINPRRVWKCASSLKRTVEASAAPPERRGFRKCASSGPEHSY</sequence>
<organism evidence="2 3">
    <name type="scientific">Trichonephila clavata</name>
    <name type="common">Joro spider</name>
    <name type="synonym">Nephila clavata</name>
    <dbReference type="NCBI Taxonomy" id="2740835"/>
    <lineage>
        <taxon>Eukaryota</taxon>
        <taxon>Metazoa</taxon>
        <taxon>Ecdysozoa</taxon>
        <taxon>Arthropoda</taxon>
        <taxon>Chelicerata</taxon>
        <taxon>Arachnida</taxon>
        <taxon>Araneae</taxon>
        <taxon>Araneomorphae</taxon>
        <taxon>Entelegynae</taxon>
        <taxon>Araneoidea</taxon>
        <taxon>Nephilidae</taxon>
        <taxon>Trichonephila</taxon>
    </lineage>
</organism>